<dbReference type="InterPro" id="IPR014840">
    <property type="entry name" value="HRD"/>
</dbReference>
<gene>
    <name evidence="3" type="ORF">CLODIP_2_CD04415</name>
</gene>
<dbReference type="AlphaFoldDB" id="A0A8S1CXD8"/>
<feature type="region of interest" description="Disordered" evidence="1">
    <location>
        <begin position="252"/>
        <end position="282"/>
    </location>
</feature>
<dbReference type="EMBL" id="CADEPI010000075">
    <property type="protein sequence ID" value="CAB3372724.1"/>
    <property type="molecule type" value="Genomic_DNA"/>
</dbReference>
<reference evidence="3 4" key="1">
    <citation type="submission" date="2020-04" db="EMBL/GenBank/DDBJ databases">
        <authorList>
            <person name="Alioto T."/>
            <person name="Alioto T."/>
            <person name="Gomez Garrido J."/>
        </authorList>
    </citation>
    <scope>NUCLEOTIDE SEQUENCE [LARGE SCALE GENOMIC DNA]</scope>
</reference>
<dbReference type="Proteomes" id="UP000494165">
    <property type="component" value="Unassembled WGS sequence"/>
</dbReference>
<evidence type="ECO:0000256" key="1">
    <source>
        <dbReference type="SAM" id="MobiDB-lite"/>
    </source>
</evidence>
<feature type="compositionally biased region" description="Polar residues" evidence="1">
    <location>
        <begin position="478"/>
        <end position="488"/>
    </location>
</feature>
<dbReference type="PANTHER" id="PTHR21669:SF28">
    <property type="entry name" value="YEMANUCLEIN"/>
    <property type="match status" value="1"/>
</dbReference>
<feature type="compositionally biased region" description="Pro residues" evidence="1">
    <location>
        <begin position="226"/>
        <end position="235"/>
    </location>
</feature>
<feature type="region of interest" description="Disordered" evidence="1">
    <location>
        <begin position="697"/>
        <end position="719"/>
    </location>
</feature>
<feature type="region of interest" description="Disordered" evidence="1">
    <location>
        <begin position="162"/>
        <end position="240"/>
    </location>
</feature>
<accession>A0A8S1CXD8</accession>
<organism evidence="3 4">
    <name type="scientific">Cloeon dipterum</name>
    <dbReference type="NCBI Taxonomy" id="197152"/>
    <lineage>
        <taxon>Eukaryota</taxon>
        <taxon>Metazoa</taxon>
        <taxon>Ecdysozoa</taxon>
        <taxon>Arthropoda</taxon>
        <taxon>Hexapoda</taxon>
        <taxon>Insecta</taxon>
        <taxon>Pterygota</taxon>
        <taxon>Palaeoptera</taxon>
        <taxon>Ephemeroptera</taxon>
        <taxon>Pisciforma</taxon>
        <taxon>Baetidae</taxon>
        <taxon>Cloeon</taxon>
    </lineage>
</organism>
<name>A0A8S1CXD8_9INSE</name>
<evidence type="ECO:0000313" key="4">
    <source>
        <dbReference type="Proteomes" id="UP000494165"/>
    </source>
</evidence>
<feature type="region of interest" description="Disordered" evidence="1">
    <location>
        <begin position="1"/>
        <end position="38"/>
    </location>
</feature>
<keyword evidence="4" id="KW-1185">Reference proteome</keyword>
<evidence type="ECO:0000313" key="3">
    <source>
        <dbReference type="EMBL" id="CAB3372724.1"/>
    </source>
</evidence>
<feature type="compositionally biased region" description="Acidic residues" evidence="1">
    <location>
        <begin position="163"/>
        <end position="172"/>
    </location>
</feature>
<comment type="caution">
    <text evidence="3">The sequence shown here is derived from an EMBL/GenBank/DDBJ whole genome shotgun (WGS) entry which is preliminary data.</text>
</comment>
<dbReference type="GO" id="GO:0005634">
    <property type="term" value="C:nucleus"/>
    <property type="evidence" value="ECO:0007669"/>
    <property type="project" value="TreeGrafter"/>
</dbReference>
<sequence length="719" mass="80496">MALNKKGDHDFSSKMLKNQEKSKTQAKTHRFQLELGESNEKTCPELNYRELVESEEKKATKKLATLKDGKESFMDIDDEERNQMEAMARKFEEKYGGSGTNKKKRKKENHNEEYRDLGAGYDDNDSFIDNTEVYDEIVPCEMTTAQGGFYINCGALEFKQVEVEEPPSDDDDQLKVKKKKNTSAAICSDSSSDDDEDDSDDDDDDDDDSDESDGKEPEKAEKPKEAPPAPPPPPTVVNGTVKVVETSVIATSKEVKSQILKRPPPDAAPNDVPPVKKPSASPEIIDLEVKEIKKPAKPQSSAISLETALKNVPELTVTMKPQQKVEVKPQPKCVVEPAKSQHREVPKEKSSSKTGGFFHQLRAAVSSAALQKDDKRLNNQMSPLEAPWNREISSLVEKNLDLLLIDGRLNKEVIDSKFLPLWPNSWMFKDSLYQNLNSILRKLRPSPSKLPPTTTILNSSQTTITPIPPKPAKAHGTEQPNSQHSSGSKPDKYSSGSRHHESREQKMAYSRAEAQHHVDDLLTQVIREHLPSPKPSSSRSSHIPLKNESRQLKLVPEEDLRGVKHSGAPAVSVDSEASVQMEMKRVMQELVELNERRNLFPTPAGELAAGGSRVPTSNASRLQFNEQLAATYHSFLPRHCEDKQAQMEELFSRMQQQQQQLPKGAGGADYRNQPPGAFLPNQFGGFQDEFHRHLTSVRSTTDPPFPHNLPTDYSKSWKF</sequence>
<evidence type="ECO:0000259" key="2">
    <source>
        <dbReference type="Pfam" id="PF08729"/>
    </source>
</evidence>
<feature type="compositionally biased region" description="Acidic residues" evidence="1">
    <location>
        <begin position="191"/>
        <end position="211"/>
    </location>
</feature>
<dbReference type="GO" id="GO:0006325">
    <property type="term" value="P:chromatin organization"/>
    <property type="evidence" value="ECO:0007669"/>
    <property type="project" value="TreeGrafter"/>
</dbReference>
<protein>
    <recommendedName>
        <fullName evidence="2">Hpc2-related domain-containing protein</fullName>
    </recommendedName>
</protein>
<proteinExistence type="predicted"/>
<feature type="compositionally biased region" description="Polar residues" evidence="1">
    <location>
        <begin position="451"/>
        <end position="461"/>
    </location>
</feature>
<feature type="domain" description="Hpc2-related" evidence="2">
    <location>
        <begin position="106"/>
        <end position="157"/>
    </location>
</feature>
<feature type="region of interest" description="Disordered" evidence="1">
    <location>
        <begin position="91"/>
        <end position="127"/>
    </location>
</feature>
<dbReference type="OrthoDB" id="68076at2759"/>
<feature type="compositionally biased region" description="Pro residues" evidence="1">
    <location>
        <begin position="265"/>
        <end position="276"/>
    </location>
</feature>
<dbReference type="Pfam" id="PF08729">
    <property type="entry name" value="HUN"/>
    <property type="match status" value="1"/>
</dbReference>
<feature type="region of interest" description="Disordered" evidence="1">
    <location>
        <begin position="530"/>
        <end position="551"/>
    </location>
</feature>
<dbReference type="PANTHER" id="PTHR21669">
    <property type="entry name" value="CAPZ-INTERACTING PROTEIN AND RELATED PROTEINS"/>
    <property type="match status" value="1"/>
</dbReference>
<feature type="region of interest" description="Disordered" evidence="1">
    <location>
        <begin position="443"/>
        <end position="514"/>
    </location>
</feature>
<feature type="compositionally biased region" description="Basic and acidic residues" evidence="1">
    <location>
        <begin position="1"/>
        <end position="23"/>
    </location>
</feature>
<feature type="compositionally biased region" description="Basic and acidic residues" evidence="1">
    <location>
        <begin position="212"/>
        <end position="225"/>
    </location>
</feature>